<evidence type="ECO:0000313" key="3">
    <source>
        <dbReference type="Proteomes" id="UP000298030"/>
    </source>
</evidence>
<dbReference type="STRING" id="71717.A0A4Y7SGQ6"/>
<dbReference type="PANTHER" id="PTHR31912">
    <property type="entry name" value="IP13529P"/>
    <property type="match status" value="1"/>
</dbReference>
<feature type="compositionally biased region" description="Polar residues" evidence="1">
    <location>
        <begin position="1089"/>
        <end position="1112"/>
    </location>
</feature>
<dbReference type="EMBL" id="QPFP01000124">
    <property type="protein sequence ID" value="TEB21046.1"/>
    <property type="molecule type" value="Genomic_DNA"/>
</dbReference>
<reference evidence="2 3" key="1">
    <citation type="journal article" date="2019" name="Nat. Ecol. Evol.">
        <title>Megaphylogeny resolves global patterns of mushroom evolution.</title>
        <authorList>
            <person name="Varga T."/>
            <person name="Krizsan K."/>
            <person name="Foldi C."/>
            <person name="Dima B."/>
            <person name="Sanchez-Garcia M."/>
            <person name="Sanchez-Ramirez S."/>
            <person name="Szollosi G.J."/>
            <person name="Szarkandi J.G."/>
            <person name="Papp V."/>
            <person name="Albert L."/>
            <person name="Andreopoulos W."/>
            <person name="Angelini C."/>
            <person name="Antonin V."/>
            <person name="Barry K.W."/>
            <person name="Bougher N.L."/>
            <person name="Buchanan P."/>
            <person name="Buyck B."/>
            <person name="Bense V."/>
            <person name="Catcheside P."/>
            <person name="Chovatia M."/>
            <person name="Cooper J."/>
            <person name="Damon W."/>
            <person name="Desjardin D."/>
            <person name="Finy P."/>
            <person name="Geml J."/>
            <person name="Haridas S."/>
            <person name="Hughes K."/>
            <person name="Justo A."/>
            <person name="Karasinski D."/>
            <person name="Kautmanova I."/>
            <person name="Kiss B."/>
            <person name="Kocsube S."/>
            <person name="Kotiranta H."/>
            <person name="LaButti K.M."/>
            <person name="Lechner B.E."/>
            <person name="Liimatainen K."/>
            <person name="Lipzen A."/>
            <person name="Lukacs Z."/>
            <person name="Mihaltcheva S."/>
            <person name="Morgado L.N."/>
            <person name="Niskanen T."/>
            <person name="Noordeloos M.E."/>
            <person name="Ohm R.A."/>
            <person name="Ortiz-Santana B."/>
            <person name="Ovrebo C."/>
            <person name="Racz N."/>
            <person name="Riley R."/>
            <person name="Savchenko A."/>
            <person name="Shiryaev A."/>
            <person name="Soop K."/>
            <person name="Spirin V."/>
            <person name="Szebenyi C."/>
            <person name="Tomsovsky M."/>
            <person name="Tulloss R.E."/>
            <person name="Uehling J."/>
            <person name="Grigoriev I.V."/>
            <person name="Vagvolgyi C."/>
            <person name="Papp T."/>
            <person name="Martin F.M."/>
            <person name="Miettinen O."/>
            <person name="Hibbett D.S."/>
            <person name="Nagy L.G."/>
        </authorList>
    </citation>
    <scope>NUCLEOTIDE SEQUENCE [LARGE SCALE GENOMIC DNA]</scope>
    <source>
        <strain evidence="2 3">FP101781</strain>
    </source>
</reference>
<sequence>MWMQVDSGDYKIEIDNPEADRERKLKEFERRVQEFDLMAGVEQLPPEVDGDLNLFHADREDDDILANILETIGTTGEDTLSVLACEAGLQSDTKWAPYPSKIMFLLDVLDNMPRIRVSATLMSVILWLLRECGVSQVPKLTVFRKMQTSLREKKGVNTIHWTSPKGSPFSFNDPVAIITNDWANPSVRPHIRRYPVIPKDGIVSEIWHGQKWRREMDRHALSPMYDDGFRHYYIDEPARMRDGSMVIPIRWLEDESRAVWFEGWKVEWDDTVQQATILDRENDTVLCKATGLVENMLDLQDRQLIPRWSERTIAAGHPARMPNPDRALAEGEPLYTSMIDIFGDDVSGNRSKSWNKHYNIYIKHRNLPREIMQQDSQTHFISTSPNASIPEQFQGVKAVIESTHKKPARAFDCATGRPIRLKLQCNCAPGDNPAQSEASGHIGGAGNFPCRKCMVGGTKSEKTTDNGYGQFFETSTPRTVEMTLNEVKQQVRVACRGVASHVEKMQKETGVKDTFTQSWIEKLISWSRERQRSGEDGQPIAEVEAELMHFVDAHSDLVYNPFLTARFCDITQDTPVEILHTILLGVVKYAWHGTHKDWKDAEKAKYSARLQETDTKGMSIPAIRAAYITQFANSLIGRQLKILVQTNAFHVHDLVSDDQYRFIKATGVLAALLWIPEIHDLEDYLSDVTIAIANVLDSAAAVDPSKITAKLKKLKYHLLTHIPDDIRRTGPIIGQATESYESFNIIFRHCSILSNHQAPSRDIAYQLARQETFRHVASGGWWEEETADGRSWQQCSTSLGEYTARSTFLHRMFDFSNSSAEKKNSATILEAAPVDRVTRKLEERKTHSFTETKARGAIAGRGVDYPSDSRWYKCKVIVANSGDECRVGSWVFARRTDRTGGEAPVFTGHIVEILRLVEGQDSIAIIQRFEIMQASHEKFDMPVLIQPFDEVLNIAVTAKDILFDYNVQHDCYTAACKATATKALKEERQDSGKVRQAVKHEELQQYVLNTHAFHNAHRLRSIASLREMIKPKLLYTDRQEHHKGAALTLRTSKALADAEPEASTELTEPSDSADSRPAKRRRAEPGEGSNPQNPISQPSASSNVTPNLQSMQFDFRINAEHNSLGAS</sequence>
<comment type="caution">
    <text evidence="2">The sequence shown here is derived from an EMBL/GenBank/DDBJ whole genome shotgun (WGS) entry which is preliminary data.</text>
</comment>
<evidence type="ECO:0000313" key="2">
    <source>
        <dbReference type="EMBL" id="TEB21046.1"/>
    </source>
</evidence>
<accession>A0A4Y7SGQ6</accession>
<feature type="region of interest" description="Disordered" evidence="1">
    <location>
        <begin position="1043"/>
        <end position="1127"/>
    </location>
</feature>
<dbReference type="AlphaFoldDB" id="A0A4Y7SGQ6"/>
<protein>
    <submittedName>
        <fullName evidence="2">Uncharacterized protein</fullName>
    </submittedName>
</protein>
<dbReference type="PANTHER" id="PTHR31912:SF34">
    <property type="entry name" value="NOTOCHORD-RELATED PROTEIN"/>
    <property type="match status" value="1"/>
</dbReference>
<evidence type="ECO:0000256" key="1">
    <source>
        <dbReference type="SAM" id="MobiDB-lite"/>
    </source>
</evidence>
<keyword evidence="3" id="KW-1185">Reference proteome</keyword>
<name>A0A4Y7SGQ6_COPMI</name>
<proteinExistence type="predicted"/>
<gene>
    <name evidence="2" type="ORF">FA13DRAFT_1643739</name>
</gene>
<organism evidence="2 3">
    <name type="scientific">Coprinellus micaceus</name>
    <name type="common">Glistening ink-cap mushroom</name>
    <name type="synonym">Coprinus micaceus</name>
    <dbReference type="NCBI Taxonomy" id="71717"/>
    <lineage>
        <taxon>Eukaryota</taxon>
        <taxon>Fungi</taxon>
        <taxon>Dikarya</taxon>
        <taxon>Basidiomycota</taxon>
        <taxon>Agaricomycotina</taxon>
        <taxon>Agaricomycetes</taxon>
        <taxon>Agaricomycetidae</taxon>
        <taxon>Agaricales</taxon>
        <taxon>Agaricineae</taxon>
        <taxon>Psathyrellaceae</taxon>
        <taxon>Coprinellus</taxon>
    </lineage>
</organism>
<dbReference type="Proteomes" id="UP000298030">
    <property type="component" value="Unassembled WGS sequence"/>
</dbReference>
<dbReference type="OrthoDB" id="2506088at2759"/>